<proteinExistence type="predicted"/>
<organism evidence="2 3">
    <name type="scientific">Candidatus Amunia macphersoniae</name>
    <dbReference type="NCBI Taxonomy" id="3127014"/>
    <lineage>
        <taxon>Bacteria</taxon>
        <taxon>Bacillati</taxon>
        <taxon>Candidatus Dormiibacterota</taxon>
        <taxon>Candidatus Dormibacteria</taxon>
        <taxon>Candidatus Aeolococcales</taxon>
        <taxon>Candidatus Aeolococcaceae</taxon>
        <taxon>Candidatus Amunia</taxon>
    </lineage>
</organism>
<evidence type="ECO:0000256" key="1">
    <source>
        <dbReference type="SAM" id="Phobius"/>
    </source>
</evidence>
<dbReference type="EMBL" id="JAEKNN010000026">
    <property type="protein sequence ID" value="MBJ7608955.1"/>
    <property type="molecule type" value="Genomic_DNA"/>
</dbReference>
<protein>
    <submittedName>
        <fullName evidence="2">Uncharacterized protein</fullName>
    </submittedName>
</protein>
<comment type="caution">
    <text evidence="2">The sequence shown here is derived from an EMBL/GenBank/DDBJ whole genome shotgun (WGS) entry which is preliminary data.</text>
</comment>
<evidence type="ECO:0000313" key="2">
    <source>
        <dbReference type="EMBL" id="MBJ7608955.1"/>
    </source>
</evidence>
<keyword evidence="1" id="KW-0812">Transmembrane</keyword>
<reference evidence="2 3" key="1">
    <citation type="submission" date="2020-10" db="EMBL/GenBank/DDBJ databases">
        <title>Ca. Dormibacterota MAGs.</title>
        <authorList>
            <person name="Montgomery K."/>
        </authorList>
    </citation>
    <scope>NUCLEOTIDE SEQUENCE [LARGE SCALE GENOMIC DNA]</scope>
    <source>
        <strain evidence="2">Mitchell_Peninsula_5</strain>
    </source>
</reference>
<evidence type="ECO:0000313" key="3">
    <source>
        <dbReference type="Proteomes" id="UP000614410"/>
    </source>
</evidence>
<feature type="transmembrane region" description="Helical" evidence="1">
    <location>
        <begin position="12"/>
        <end position="36"/>
    </location>
</feature>
<name>A0A934KNE2_9BACT</name>
<dbReference type="Proteomes" id="UP000614410">
    <property type="component" value="Unassembled WGS sequence"/>
</dbReference>
<accession>A0A934KNE2</accession>
<keyword evidence="1" id="KW-1133">Transmembrane helix</keyword>
<dbReference type="AlphaFoldDB" id="A0A934KNE2"/>
<gene>
    <name evidence="2" type="ORF">JF887_05935</name>
</gene>
<sequence>MDGPVPYFHWGFIQISLANLVVIGVMLLIFVLALVLPFPGHRGRRDHDADQR</sequence>
<keyword evidence="1" id="KW-0472">Membrane</keyword>